<name>A0AAV9Z871_9AGAR</name>
<gene>
    <name evidence="1" type="ORF">R3P38DRAFT_2812370</name>
</gene>
<accession>A0AAV9Z871</accession>
<organism evidence="1 2">
    <name type="scientific">Favolaschia claudopus</name>
    <dbReference type="NCBI Taxonomy" id="2862362"/>
    <lineage>
        <taxon>Eukaryota</taxon>
        <taxon>Fungi</taxon>
        <taxon>Dikarya</taxon>
        <taxon>Basidiomycota</taxon>
        <taxon>Agaricomycotina</taxon>
        <taxon>Agaricomycetes</taxon>
        <taxon>Agaricomycetidae</taxon>
        <taxon>Agaricales</taxon>
        <taxon>Marasmiineae</taxon>
        <taxon>Mycenaceae</taxon>
        <taxon>Favolaschia</taxon>
    </lineage>
</organism>
<dbReference type="AlphaFoldDB" id="A0AAV9Z871"/>
<protein>
    <submittedName>
        <fullName evidence="1">Uncharacterized protein</fullName>
    </submittedName>
</protein>
<sequence length="433" mass="46442">MSTSRGSPPKPVPLDAATANELQTRIGAYMTRPQIVEANDKLKTNNNIVDGQTAREYLEESKWISKGAIFTRFELFATLMKVALLPQTMMKSMGHTVRALAFMAEEIDKEVAGDTAAACGEAIGKAVSTAMEELKTSIGEILGVSSGAAKLVEETRGGVKELEAEVGALKVAVEAMKEGSGNAAATGLVPTAPRSYATVAGTTMTAEQANVLARGARMRRQILLDRAPDMAVDAMASLSELEMKAKVNLSLTLMTDKLEGAVFVGARRLQNGGVIVDCKDDKTAERVKKPEVMKQFLEALGSTCVYKPRYIDLVAERIPVETDVADTGTWRVVEADSGISAGGIAGERWIKAQNRRMTGQTVAHIMLSFTDADAANHAIDNGIFLKGRHYQVRKSQEEALLVIATGWLGERSWRDRGSGSMVGSEGGLDVFVT</sequence>
<evidence type="ECO:0000313" key="1">
    <source>
        <dbReference type="EMBL" id="KAK6972234.1"/>
    </source>
</evidence>
<dbReference type="Proteomes" id="UP001362999">
    <property type="component" value="Unassembled WGS sequence"/>
</dbReference>
<reference evidence="1 2" key="1">
    <citation type="journal article" date="2024" name="J Genomics">
        <title>Draft genome sequencing and assembly of Favolaschia claudopus CIRM-BRFM 2984 isolated from oak limbs.</title>
        <authorList>
            <person name="Navarro D."/>
            <person name="Drula E."/>
            <person name="Chaduli D."/>
            <person name="Cazenave R."/>
            <person name="Ahrendt S."/>
            <person name="Wang J."/>
            <person name="Lipzen A."/>
            <person name="Daum C."/>
            <person name="Barry K."/>
            <person name="Grigoriev I.V."/>
            <person name="Favel A."/>
            <person name="Rosso M.N."/>
            <person name="Martin F."/>
        </authorList>
    </citation>
    <scope>NUCLEOTIDE SEQUENCE [LARGE SCALE GENOMIC DNA]</scope>
    <source>
        <strain evidence="1 2">CIRM-BRFM 2984</strain>
    </source>
</reference>
<dbReference type="EMBL" id="JAWWNJ010000190">
    <property type="protein sequence ID" value="KAK6972234.1"/>
    <property type="molecule type" value="Genomic_DNA"/>
</dbReference>
<keyword evidence="2" id="KW-1185">Reference proteome</keyword>
<comment type="caution">
    <text evidence="1">The sequence shown here is derived from an EMBL/GenBank/DDBJ whole genome shotgun (WGS) entry which is preliminary data.</text>
</comment>
<proteinExistence type="predicted"/>
<evidence type="ECO:0000313" key="2">
    <source>
        <dbReference type="Proteomes" id="UP001362999"/>
    </source>
</evidence>